<comment type="caution">
    <text evidence="8">The sequence shown here is derived from an EMBL/GenBank/DDBJ whole genome shotgun (WGS) entry which is preliminary data.</text>
</comment>
<dbReference type="AlphaFoldDB" id="A0AAP0R6K6"/>
<comment type="subcellular location">
    <subcellularLocation>
        <location evidence="1">Nucleus</location>
    </subcellularLocation>
</comment>
<feature type="compositionally biased region" description="Low complexity" evidence="6">
    <location>
        <begin position="103"/>
        <end position="115"/>
    </location>
</feature>
<reference evidence="8 9" key="1">
    <citation type="journal article" date="2024" name="Plant J.">
        <title>Genome sequences and population genomics reveal climatic adaptation and genomic divergence between two closely related sweetgum species.</title>
        <authorList>
            <person name="Xu W.Q."/>
            <person name="Ren C.Q."/>
            <person name="Zhang X.Y."/>
            <person name="Comes H.P."/>
            <person name="Liu X.H."/>
            <person name="Li Y.G."/>
            <person name="Kettle C.J."/>
            <person name="Jalonen R."/>
            <person name="Gaisberger H."/>
            <person name="Ma Y.Z."/>
            <person name="Qiu Y.X."/>
        </authorList>
    </citation>
    <scope>NUCLEOTIDE SEQUENCE [LARGE SCALE GENOMIC DNA]</scope>
    <source>
        <strain evidence="8">Hangzhou</strain>
    </source>
</reference>
<feature type="domain" description="BHLH" evidence="7">
    <location>
        <begin position="41"/>
        <end position="90"/>
    </location>
</feature>
<dbReference type="GO" id="GO:0046983">
    <property type="term" value="F:protein dimerization activity"/>
    <property type="evidence" value="ECO:0007669"/>
    <property type="project" value="InterPro"/>
</dbReference>
<dbReference type="InterPro" id="IPR036638">
    <property type="entry name" value="HLH_DNA-bd_sf"/>
</dbReference>
<dbReference type="GO" id="GO:0005634">
    <property type="term" value="C:nucleus"/>
    <property type="evidence" value="ECO:0007669"/>
    <property type="project" value="UniProtKB-SubCell"/>
</dbReference>
<dbReference type="InterPro" id="IPR045865">
    <property type="entry name" value="ACT-like_dom_sf"/>
</dbReference>
<keyword evidence="9" id="KW-1185">Reference proteome</keyword>
<keyword evidence="3" id="KW-0238">DNA-binding</keyword>
<evidence type="ECO:0000259" key="7">
    <source>
        <dbReference type="PROSITE" id="PS50888"/>
    </source>
</evidence>
<dbReference type="Proteomes" id="UP001415857">
    <property type="component" value="Unassembled WGS sequence"/>
</dbReference>
<protein>
    <recommendedName>
        <fullName evidence="7">BHLH domain-containing protein</fullName>
    </recommendedName>
</protein>
<evidence type="ECO:0000256" key="5">
    <source>
        <dbReference type="ARBA" id="ARBA00023242"/>
    </source>
</evidence>
<evidence type="ECO:0000313" key="9">
    <source>
        <dbReference type="Proteomes" id="UP001415857"/>
    </source>
</evidence>
<dbReference type="Gene3D" id="4.10.280.10">
    <property type="entry name" value="Helix-loop-helix DNA-binding domain"/>
    <property type="match status" value="1"/>
</dbReference>
<dbReference type="InterPro" id="IPR011598">
    <property type="entry name" value="bHLH_dom"/>
</dbReference>
<keyword evidence="5" id="KW-0539">Nucleus</keyword>
<organism evidence="8 9">
    <name type="scientific">Liquidambar formosana</name>
    <name type="common">Formosan gum</name>
    <dbReference type="NCBI Taxonomy" id="63359"/>
    <lineage>
        <taxon>Eukaryota</taxon>
        <taxon>Viridiplantae</taxon>
        <taxon>Streptophyta</taxon>
        <taxon>Embryophyta</taxon>
        <taxon>Tracheophyta</taxon>
        <taxon>Spermatophyta</taxon>
        <taxon>Magnoliopsida</taxon>
        <taxon>eudicotyledons</taxon>
        <taxon>Gunneridae</taxon>
        <taxon>Pentapetalae</taxon>
        <taxon>Saxifragales</taxon>
        <taxon>Altingiaceae</taxon>
        <taxon>Liquidambar</taxon>
    </lineage>
</organism>
<dbReference type="PROSITE" id="PS50888">
    <property type="entry name" value="BHLH"/>
    <property type="match status" value="1"/>
</dbReference>
<evidence type="ECO:0000313" key="8">
    <source>
        <dbReference type="EMBL" id="KAK9270104.1"/>
    </source>
</evidence>
<evidence type="ECO:0000256" key="6">
    <source>
        <dbReference type="SAM" id="MobiDB-lite"/>
    </source>
</evidence>
<sequence>MLPLQSHCGFESFGHFQEPSSMDRGDSSLSSGTTGARKSAAACKSHSEAERRRRQRINAHLSTLRTLLPNKTKTDKASLLAEVVQHVKELKKRVADLVGQDGDGCCSSSSSSSGSEPSWTLPTETDEVTLSHCDGEGRMVKATVCCEDRPGLNGDLTKAIRSVRARVVRAEMATVGGRTKSVVVMQWGGGGEEEIGSFKRALKTVVENRVSGSGLGRALPGIKRGRYRGSINEDGDIIS</sequence>
<gene>
    <name evidence="8" type="ORF">L1049_025678</name>
</gene>
<dbReference type="CDD" id="cd11455">
    <property type="entry name" value="bHLH_AtAIG1_like"/>
    <property type="match status" value="1"/>
</dbReference>
<keyword evidence="4" id="KW-0804">Transcription</keyword>
<accession>A0AAP0R6K6</accession>
<dbReference type="PANTHER" id="PTHR45844:SF16">
    <property type="entry name" value="TRANSCRIPTION FACTOR BHLH30-LIKE"/>
    <property type="match status" value="1"/>
</dbReference>
<proteinExistence type="predicted"/>
<dbReference type="SMART" id="SM00353">
    <property type="entry name" value="HLH"/>
    <property type="match status" value="1"/>
</dbReference>
<name>A0AAP0R6K6_LIQFO</name>
<dbReference type="SUPFAM" id="SSF47459">
    <property type="entry name" value="HLH, helix-loop-helix DNA-binding domain"/>
    <property type="match status" value="1"/>
</dbReference>
<dbReference type="GO" id="GO:0003700">
    <property type="term" value="F:DNA-binding transcription factor activity"/>
    <property type="evidence" value="ECO:0007669"/>
    <property type="project" value="InterPro"/>
</dbReference>
<evidence type="ECO:0000256" key="4">
    <source>
        <dbReference type="ARBA" id="ARBA00023163"/>
    </source>
</evidence>
<evidence type="ECO:0000256" key="3">
    <source>
        <dbReference type="ARBA" id="ARBA00023125"/>
    </source>
</evidence>
<dbReference type="PANTHER" id="PTHR45844">
    <property type="entry name" value="TRANSCRIPTION FACTOR BHLH30"/>
    <property type="match status" value="1"/>
</dbReference>
<dbReference type="SUPFAM" id="SSF55021">
    <property type="entry name" value="ACT-like"/>
    <property type="match status" value="1"/>
</dbReference>
<feature type="region of interest" description="Disordered" evidence="6">
    <location>
        <begin position="15"/>
        <end position="52"/>
    </location>
</feature>
<dbReference type="GO" id="GO:0003677">
    <property type="term" value="F:DNA binding"/>
    <property type="evidence" value="ECO:0007669"/>
    <property type="project" value="UniProtKB-KW"/>
</dbReference>
<keyword evidence="2" id="KW-0805">Transcription regulation</keyword>
<evidence type="ECO:0000256" key="1">
    <source>
        <dbReference type="ARBA" id="ARBA00004123"/>
    </source>
</evidence>
<feature type="region of interest" description="Disordered" evidence="6">
    <location>
        <begin position="101"/>
        <end position="124"/>
    </location>
</feature>
<dbReference type="Pfam" id="PF00010">
    <property type="entry name" value="HLH"/>
    <property type="match status" value="1"/>
</dbReference>
<dbReference type="EMBL" id="JBBPBK010000014">
    <property type="protein sequence ID" value="KAK9270104.1"/>
    <property type="molecule type" value="Genomic_DNA"/>
</dbReference>
<dbReference type="InterPro" id="IPR045847">
    <property type="entry name" value="AIG1-like"/>
</dbReference>
<evidence type="ECO:0000256" key="2">
    <source>
        <dbReference type="ARBA" id="ARBA00023015"/>
    </source>
</evidence>